<accession>A0A9W9NTI5</accession>
<dbReference type="GeneID" id="83203629"/>
<reference evidence="2" key="1">
    <citation type="submission" date="2022-11" db="EMBL/GenBank/DDBJ databases">
        <authorList>
            <person name="Petersen C."/>
        </authorList>
    </citation>
    <scope>NUCLEOTIDE SEQUENCE</scope>
    <source>
        <strain evidence="2">IBT 19713</strain>
    </source>
</reference>
<organism evidence="2 3">
    <name type="scientific">Penicillium chermesinum</name>
    <dbReference type="NCBI Taxonomy" id="63820"/>
    <lineage>
        <taxon>Eukaryota</taxon>
        <taxon>Fungi</taxon>
        <taxon>Dikarya</taxon>
        <taxon>Ascomycota</taxon>
        <taxon>Pezizomycotina</taxon>
        <taxon>Eurotiomycetes</taxon>
        <taxon>Eurotiomycetidae</taxon>
        <taxon>Eurotiales</taxon>
        <taxon>Aspergillaceae</taxon>
        <taxon>Penicillium</taxon>
    </lineage>
</organism>
<reference evidence="2" key="2">
    <citation type="journal article" date="2023" name="IMA Fungus">
        <title>Comparative genomic study of the Penicillium genus elucidates a diverse pangenome and 15 lateral gene transfer events.</title>
        <authorList>
            <person name="Petersen C."/>
            <person name="Sorensen T."/>
            <person name="Nielsen M.R."/>
            <person name="Sondergaard T.E."/>
            <person name="Sorensen J.L."/>
            <person name="Fitzpatrick D.A."/>
            <person name="Frisvad J.C."/>
            <person name="Nielsen K.L."/>
        </authorList>
    </citation>
    <scope>NUCLEOTIDE SEQUENCE</scope>
    <source>
        <strain evidence="2">IBT 19713</strain>
    </source>
</reference>
<proteinExistence type="predicted"/>
<evidence type="ECO:0000313" key="3">
    <source>
        <dbReference type="Proteomes" id="UP001150941"/>
    </source>
</evidence>
<comment type="caution">
    <text evidence="2">The sequence shown here is derived from an EMBL/GenBank/DDBJ whole genome shotgun (WGS) entry which is preliminary data.</text>
</comment>
<sequence length="403" mass="45632">MSIPSIAKGLSSVSTEVAVGILNDLRIREVVLLMLQYNPAVDAALLAHDHIRALLGENSDELASTRRKLQDWVDLAKEAQVHLFPLYGSAHYWISSLVWKTIHERSSAADLQQYATAPIPPISINASAAAVREHWRAFELAKRNRTNQCAAQIRWAADLLERNPDILKRTLDPAQVRRPNLEHILNRMRRTASKMVRPSDRYKFTTAEYFRYPFSILIPFDEALAILCERMERHGITASDQLLDNLKTEPSGDKFLPIKALAQCVIDGMPYFYNSRASDLKPFGKGSHLEGPRKDFVSSDQINLDAAATLGVLQISDKRSMPNNGTKLPRTQGTPWSEETARNGEMDRPSFTPHKPGNNLARKPQPIKFGYHALDKREETWLESFVVLYRHLEELDRQTTGQS</sequence>
<name>A0A9W9NTI5_9EURO</name>
<keyword evidence="3" id="KW-1185">Reference proteome</keyword>
<dbReference type="Proteomes" id="UP001150941">
    <property type="component" value="Unassembled WGS sequence"/>
</dbReference>
<dbReference type="OrthoDB" id="3478523at2759"/>
<dbReference type="AlphaFoldDB" id="A0A9W9NTI5"/>
<dbReference type="EMBL" id="JAPQKS010000005">
    <property type="protein sequence ID" value="KAJ5225805.1"/>
    <property type="molecule type" value="Genomic_DNA"/>
</dbReference>
<evidence type="ECO:0000256" key="1">
    <source>
        <dbReference type="SAM" id="MobiDB-lite"/>
    </source>
</evidence>
<gene>
    <name evidence="2" type="ORF">N7468_007030</name>
</gene>
<feature type="compositionally biased region" description="Basic and acidic residues" evidence="1">
    <location>
        <begin position="339"/>
        <end position="348"/>
    </location>
</feature>
<feature type="compositionally biased region" description="Polar residues" evidence="1">
    <location>
        <begin position="321"/>
        <end position="337"/>
    </location>
</feature>
<feature type="region of interest" description="Disordered" evidence="1">
    <location>
        <begin position="318"/>
        <end position="364"/>
    </location>
</feature>
<dbReference type="RefSeq" id="XP_058329216.1">
    <property type="nucleotide sequence ID" value="XM_058476326.1"/>
</dbReference>
<evidence type="ECO:0000313" key="2">
    <source>
        <dbReference type="EMBL" id="KAJ5225805.1"/>
    </source>
</evidence>
<protein>
    <submittedName>
        <fullName evidence="2">Uncharacterized protein</fullName>
    </submittedName>
</protein>